<comment type="caution">
    <text evidence="1">The sequence shown here is derived from an EMBL/GenBank/DDBJ whole genome shotgun (WGS) entry which is preliminary data.</text>
</comment>
<dbReference type="EMBL" id="JAUHHV010000011">
    <property type="protein sequence ID" value="KAK1406776.1"/>
    <property type="molecule type" value="Genomic_DNA"/>
</dbReference>
<evidence type="ECO:0000313" key="1">
    <source>
        <dbReference type="EMBL" id="KAK1406776.1"/>
    </source>
</evidence>
<dbReference type="Proteomes" id="UP001229421">
    <property type="component" value="Unassembled WGS sequence"/>
</dbReference>
<protein>
    <submittedName>
        <fullName evidence="1">Uncharacterized protein</fullName>
    </submittedName>
</protein>
<gene>
    <name evidence="1" type="ORF">QVD17_38384</name>
</gene>
<name>A0AAD8JND6_TARER</name>
<keyword evidence="2" id="KW-1185">Reference proteome</keyword>
<evidence type="ECO:0000313" key="2">
    <source>
        <dbReference type="Proteomes" id="UP001229421"/>
    </source>
</evidence>
<dbReference type="AlphaFoldDB" id="A0AAD8JND6"/>
<reference evidence="1" key="1">
    <citation type="journal article" date="2023" name="bioRxiv">
        <title>Improved chromosome-level genome assembly for marigold (Tagetes erecta).</title>
        <authorList>
            <person name="Jiang F."/>
            <person name="Yuan L."/>
            <person name="Wang S."/>
            <person name="Wang H."/>
            <person name="Xu D."/>
            <person name="Wang A."/>
            <person name="Fan W."/>
        </authorList>
    </citation>
    <scope>NUCLEOTIDE SEQUENCE</scope>
    <source>
        <strain evidence="1">WSJ</strain>
        <tissue evidence="1">Leaf</tissue>
    </source>
</reference>
<organism evidence="1 2">
    <name type="scientific">Tagetes erecta</name>
    <name type="common">African marigold</name>
    <dbReference type="NCBI Taxonomy" id="13708"/>
    <lineage>
        <taxon>Eukaryota</taxon>
        <taxon>Viridiplantae</taxon>
        <taxon>Streptophyta</taxon>
        <taxon>Embryophyta</taxon>
        <taxon>Tracheophyta</taxon>
        <taxon>Spermatophyta</taxon>
        <taxon>Magnoliopsida</taxon>
        <taxon>eudicotyledons</taxon>
        <taxon>Gunneridae</taxon>
        <taxon>Pentapetalae</taxon>
        <taxon>asterids</taxon>
        <taxon>campanulids</taxon>
        <taxon>Asterales</taxon>
        <taxon>Asteraceae</taxon>
        <taxon>Asteroideae</taxon>
        <taxon>Heliantheae alliance</taxon>
        <taxon>Tageteae</taxon>
        <taxon>Tagetes</taxon>
    </lineage>
</organism>
<sequence>MGYFSCFIFIYFRFKYGLAFVTNGVAFERLWSREEQVHKSLHVRIVIRGICGYTSLPFTVSQGYFHLMYFIFSPHHTISFVLSPSLSHMSS</sequence>
<proteinExistence type="predicted"/>
<accession>A0AAD8JND6</accession>